<accession>A0A1I2CNA2</accession>
<dbReference type="EMBL" id="FOMZ01000029">
    <property type="protein sequence ID" value="SFE69714.1"/>
    <property type="molecule type" value="Genomic_DNA"/>
</dbReference>
<evidence type="ECO:0000256" key="2">
    <source>
        <dbReference type="SAM" id="Phobius"/>
    </source>
</evidence>
<name>A0A1I2CNA2_9ACTN</name>
<gene>
    <name evidence="3" type="ORF">SAMN04487819_1292</name>
</gene>
<evidence type="ECO:0000313" key="4">
    <source>
        <dbReference type="Proteomes" id="UP000198716"/>
    </source>
</evidence>
<feature type="transmembrane region" description="Helical" evidence="2">
    <location>
        <begin position="191"/>
        <end position="212"/>
    </location>
</feature>
<feature type="transmembrane region" description="Helical" evidence="2">
    <location>
        <begin position="35"/>
        <end position="53"/>
    </location>
</feature>
<dbReference type="RefSeq" id="WP_092930252.1">
    <property type="nucleotide sequence ID" value="NZ_FOMZ01000029.1"/>
</dbReference>
<dbReference type="InterPro" id="IPR021235">
    <property type="entry name" value="DUF2637"/>
</dbReference>
<protein>
    <recommendedName>
        <fullName evidence="5">DUF2637 domain-containing protein</fullName>
    </recommendedName>
</protein>
<keyword evidence="4" id="KW-1185">Reference proteome</keyword>
<feature type="region of interest" description="Disordered" evidence="1">
    <location>
        <begin position="318"/>
        <end position="337"/>
    </location>
</feature>
<keyword evidence="2" id="KW-1133">Transmembrane helix</keyword>
<feature type="transmembrane region" description="Helical" evidence="2">
    <location>
        <begin position="160"/>
        <end position="179"/>
    </location>
</feature>
<feature type="compositionally biased region" description="Pro residues" evidence="1">
    <location>
        <begin position="82"/>
        <end position="92"/>
    </location>
</feature>
<reference evidence="4" key="1">
    <citation type="submission" date="2016-10" db="EMBL/GenBank/DDBJ databases">
        <authorList>
            <person name="Varghese N."/>
            <person name="Submissions S."/>
        </authorList>
    </citation>
    <scope>NUCLEOTIDE SEQUENCE [LARGE SCALE GENOMIC DNA]</scope>
    <source>
        <strain evidence="4">DSM 45004</strain>
    </source>
</reference>
<keyword evidence="2" id="KW-0812">Transmembrane</keyword>
<evidence type="ECO:0000313" key="3">
    <source>
        <dbReference type="EMBL" id="SFE69714.1"/>
    </source>
</evidence>
<sequence>MMPYPATSVATAGRATPVPDIPSGSDVPPTGTDYTATWLAALALAVIAGAWLLRRYRAPLARAARAVRPRLPRRTSGATPEAAPPAPAPEAAPAPDRPESEPHTPGTGAPSRPPMRRLALVLVLLMAAVVGLVATVALALNFEHGRELATLNAERGWRSLLWPLAVDGLLLAASLVGLVRQLLGLPVGLRSRAAFVVGIAASGGTNVLLALHSSLSGWELAERIGVMTWPTLALLLSHEMGLQMVAHYARIIDVFGVQAPAPELVAAEQRAEQYRQERDAAHHAFTVERDQYVESAELNAQLRTTVAQLERTNEGLRSKLAEQSEQRAEQERNTVRDWEQVRQQAHEWARAYVREHGDLPTGPQIAQQFGASERWALKQRNAIMDELLDLRNRQQEPSTNGHPVLAAQ</sequence>
<feature type="transmembrane region" description="Helical" evidence="2">
    <location>
        <begin position="118"/>
        <end position="140"/>
    </location>
</feature>
<evidence type="ECO:0000256" key="1">
    <source>
        <dbReference type="SAM" id="MobiDB-lite"/>
    </source>
</evidence>
<feature type="region of interest" description="Disordered" evidence="1">
    <location>
        <begin position="1"/>
        <end position="28"/>
    </location>
</feature>
<dbReference type="Proteomes" id="UP000198716">
    <property type="component" value="Unassembled WGS sequence"/>
</dbReference>
<dbReference type="Pfam" id="PF10935">
    <property type="entry name" value="DUF2637"/>
    <property type="match status" value="1"/>
</dbReference>
<feature type="region of interest" description="Disordered" evidence="1">
    <location>
        <begin position="67"/>
        <end position="112"/>
    </location>
</feature>
<keyword evidence="2" id="KW-0472">Membrane</keyword>
<organism evidence="3 4">
    <name type="scientific">Actinopolyspora alba</name>
    <dbReference type="NCBI Taxonomy" id="673379"/>
    <lineage>
        <taxon>Bacteria</taxon>
        <taxon>Bacillati</taxon>
        <taxon>Actinomycetota</taxon>
        <taxon>Actinomycetes</taxon>
        <taxon>Actinopolysporales</taxon>
        <taxon>Actinopolysporaceae</taxon>
        <taxon>Actinopolyspora</taxon>
        <taxon>Actinopolyspora alba group</taxon>
    </lineage>
</organism>
<evidence type="ECO:0008006" key="5">
    <source>
        <dbReference type="Google" id="ProtNLM"/>
    </source>
</evidence>
<proteinExistence type="predicted"/>
<dbReference type="AlphaFoldDB" id="A0A1I2CNA2"/>